<comment type="caution">
    <text evidence="2">The sequence shown here is derived from an EMBL/GenBank/DDBJ whole genome shotgun (WGS) entry which is preliminary data.</text>
</comment>
<dbReference type="RefSeq" id="WP_344203880.1">
    <property type="nucleotide sequence ID" value="NZ_BAAAME010000010.1"/>
</dbReference>
<accession>A0ABP4WD55</accession>
<sequence>MTASRRPLASSPFNQPAPPPAQVFEVGQRVAHDAHGLGWVVAVSGTTAVTVDFGTQVSHLALPCKSLQSL</sequence>
<reference evidence="3" key="1">
    <citation type="journal article" date="2019" name="Int. J. Syst. Evol. Microbiol.">
        <title>The Global Catalogue of Microorganisms (GCM) 10K type strain sequencing project: providing services to taxonomists for standard genome sequencing and annotation.</title>
        <authorList>
            <consortium name="The Broad Institute Genomics Platform"/>
            <consortium name="The Broad Institute Genome Sequencing Center for Infectious Disease"/>
            <person name="Wu L."/>
            <person name="Ma J."/>
        </authorList>
    </citation>
    <scope>NUCLEOTIDE SEQUENCE [LARGE SCALE GENOMIC DNA]</scope>
    <source>
        <strain evidence="3">JCM 13518</strain>
    </source>
</reference>
<name>A0ABP4WD55_9ACTN</name>
<feature type="region of interest" description="Disordered" evidence="1">
    <location>
        <begin position="1"/>
        <end position="21"/>
    </location>
</feature>
<keyword evidence="3" id="KW-1185">Reference proteome</keyword>
<gene>
    <name evidence="2" type="ORF">GCM10009710_34520</name>
</gene>
<evidence type="ECO:0000313" key="3">
    <source>
        <dbReference type="Proteomes" id="UP001501057"/>
    </source>
</evidence>
<evidence type="ECO:0000256" key="1">
    <source>
        <dbReference type="SAM" id="MobiDB-lite"/>
    </source>
</evidence>
<evidence type="ECO:0000313" key="2">
    <source>
        <dbReference type="EMBL" id="GAA1751807.1"/>
    </source>
</evidence>
<protein>
    <recommendedName>
        <fullName evidence="4">ATP-binding protein</fullName>
    </recommendedName>
</protein>
<evidence type="ECO:0008006" key="4">
    <source>
        <dbReference type="Google" id="ProtNLM"/>
    </source>
</evidence>
<proteinExistence type="predicted"/>
<organism evidence="2 3">
    <name type="scientific">Aeromicrobium alkaliterrae</name>
    <dbReference type="NCBI Taxonomy" id="302168"/>
    <lineage>
        <taxon>Bacteria</taxon>
        <taxon>Bacillati</taxon>
        <taxon>Actinomycetota</taxon>
        <taxon>Actinomycetes</taxon>
        <taxon>Propionibacteriales</taxon>
        <taxon>Nocardioidaceae</taxon>
        <taxon>Aeromicrobium</taxon>
    </lineage>
</organism>
<dbReference type="Proteomes" id="UP001501057">
    <property type="component" value="Unassembled WGS sequence"/>
</dbReference>
<dbReference type="EMBL" id="BAAAME010000010">
    <property type="protein sequence ID" value="GAA1751807.1"/>
    <property type="molecule type" value="Genomic_DNA"/>
</dbReference>